<dbReference type="AlphaFoldDB" id="A0A0S4TFI0"/>
<dbReference type="PANTHER" id="PTHR44167">
    <property type="entry name" value="OVARIAN-SPECIFIC SERINE/THREONINE-PROTEIN KINASE LOK-RELATED"/>
    <property type="match status" value="1"/>
</dbReference>
<keyword evidence="3" id="KW-0723">Serine/threonine-protein kinase</keyword>
<proteinExistence type="predicted"/>
<dbReference type="GO" id="GO:0044773">
    <property type="term" value="P:mitotic DNA damage checkpoint signaling"/>
    <property type="evidence" value="ECO:0007669"/>
    <property type="project" value="TreeGrafter"/>
</dbReference>
<dbReference type="PROSITE" id="PS50011">
    <property type="entry name" value="PROTEIN_KINASE_DOM"/>
    <property type="match status" value="1"/>
</dbReference>
<dbReference type="GO" id="GO:0004674">
    <property type="term" value="F:protein serine/threonine kinase activity"/>
    <property type="evidence" value="ECO:0007669"/>
    <property type="project" value="UniProtKB-KW"/>
</dbReference>
<evidence type="ECO:0000259" key="1">
    <source>
        <dbReference type="PROSITE" id="PS50011"/>
    </source>
</evidence>
<dbReference type="OrthoDB" id="193931at2759"/>
<dbReference type="VEuPathDB" id="CryptoDB:ChTU502y2012_381g0030"/>
<dbReference type="Pfam" id="PF00069">
    <property type="entry name" value="Pkinase"/>
    <property type="match status" value="1"/>
</dbReference>
<dbReference type="PROSITE" id="PS00108">
    <property type="entry name" value="PROTEIN_KINASE_ST"/>
    <property type="match status" value="1"/>
</dbReference>
<dbReference type="Gene3D" id="1.10.510.10">
    <property type="entry name" value="Transferase(Phosphotransferase) domain 1"/>
    <property type="match status" value="1"/>
</dbReference>
<sequence length="327" mass="37994">MNCTLPILKYSRELQQDLLLRNYDILWDVDLGGSEFCRVKLGVRKYNGELVAIKIVTKTFCSNFEKDVVLYIQDKLTSNTSLPEPLNTKSYNEYFPKIFDTFEDIDFIYIVMELSFGGELFHLLVRSEDKLSEETVSLIFSQICSALKALHSIGIMHGDIKAENITFSKENRLDSIKLLDFGNSCLMLANEKSSLGKNNVEIPIYNQCFIFNDSKKEIQFNQTYFDFWSCGKLLYLMLTGKYLEIDFFECFDFSDSTKKKIFESSELKLCSDLAKDLLYKLLSYSFYQSESLTMDKVLCHPWFNLAKNTPIINHHIYPHDELIKVIS</sequence>
<dbReference type="InterPro" id="IPR011009">
    <property type="entry name" value="Kinase-like_dom_sf"/>
</dbReference>
<evidence type="ECO:0000313" key="4">
    <source>
        <dbReference type="Proteomes" id="UP001429100"/>
    </source>
</evidence>
<evidence type="ECO:0000313" key="3">
    <source>
        <dbReference type="EMBL" id="PPS96744.1"/>
    </source>
</evidence>
<keyword evidence="3" id="KW-0808">Transferase</keyword>
<organism evidence="2">
    <name type="scientific">Cryptosporidium hominis</name>
    <dbReference type="NCBI Taxonomy" id="237895"/>
    <lineage>
        <taxon>Eukaryota</taxon>
        <taxon>Sar</taxon>
        <taxon>Alveolata</taxon>
        <taxon>Apicomplexa</taxon>
        <taxon>Conoidasida</taxon>
        <taxon>Coccidia</taxon>
        <taxon>Eucoccidiorida</taxon>
        <taxon>Eimeriorina</taxon>
        <taxon>Cryptosporidiidae</taxon>
        <taxon>Cryptosporidium</taxon>
    </lineage>
</organism>
<evidence type="ECO:0000313" key="2">
    <source>
        <dbReference type="EMBL" id="CUV06216.1"/>
    </source>
</evidence>
<dbReference type="InterPro" id="IPR008271">
    <property type="entry name" value="Ser/Thr_kinase_AS"/>
</dbReference>
<dbReference type="VEuPathDB" id="CryptoDB:GY17_00001411"/>
<feature type="domain" description="Protein kinase" evidence="1">
    <location>
        <begin position="25"/>
        <end position="303"/>
    </location>
</feature>
<dbReference type="GO" id="GO:0005634">
    <property type="term" value="C:nucleus"/>
    <property type="evidence" value="ECO:0007669"/>
    <property type="project" value="TreeGrafter"/>
</dbReference>
<dbReference type="PANTHER" id="PTHR44167:SF24">
    <property type="entry name" value="SERINE_THREONINE-PROTEIN KINASE CHK2"/>
    <property type="match status" value="1"/>
</dbReference>
<keyword evidence="3" id="KW-0418">Kinase</keyword>
<gene>
    <name evidence="2" type="ORF">CHUDEA5_2270</name>
    <name evidence="3" type="ORF">GY17_00001411</name>
</gene>
<dbReference type="EMBL" id="JTAI01000013">
    <property type="protein sequence ID" value="PPS96744.1"/>
    <property type="molecule type" value="Genomic_DNA"/>
</dbReference>
<reference evidence="3 4" key="1">
    <citation type="submission" date="2014-11" db="EMBL/GenBank/DDBJ databases">
        <title>Comparative genomic analysis of Cryptosporidium hominis reveals occurrence of genetic recombination in virulent subtypes.</title>
        <authorList>
            <person name="Guo Y."/>
            <person name="Tang K."/>
            <person name="Frace M."/>
            <person name="Li N."/>
            <person name="Roellig D.M."/>
            <person name="Sammons S."/>
            <person name="Knipe K."/>
            <person name="Rowe L."/>
            <person name="Feng Y."/>
            <person name="Xiao L."/>
        </authorList>
    </citation>
    <scope>NUCLEOTIDE SEQUENCE [LARGE SCALE GENOMIC DNA]</scope>
    <source>
        <strain evidence="3">30976</strain>
    </source>
</reference>
<dbReference type="InterPro" id="IPR000719">
    <property type="entry name" value="Prot_kinase_dom"/>
</dbReference>
<dbReference type="VEuPathDB" id="CryptoDB:Chro.50152"/>
<keyword evidence="4" id="KW-1185">Reference proteome</keyword>
<protein>
    <submittedName>
        <fullName evidence="3">Serine/threonine protein kinase</fullName>
    </submittedName>
</protein>
<dbReference type="Proteomes" id="UP000199752">
    <property type="component" value="Chromosome 5"/>
</dbReference>
<dbReference type="SMART" id="SM00220">
    <property type="entry name" value="S_TKc"/>
    <property type="match status" value="1"/>
</dbReference>
<dbReference type="SUPFAM" id="SSF56112">
    <property type="entry name" value="Protein kinase-like (PK-like)"/>
    <property type="match status" value="1"/>
</dbReference>
<dbReference type="GO" id="GO:0005524">
    <property type="term" value="F:ATP binding"/>
    <property type="evidence" value="ECO:0007669"/>
    <property type="project" value="InterPro"/>
</dbReference>
<reference evidence="2" key="2">
    <citation type="submission" date="2015-08" db="EMBL/GenBank/DDBJ databases">
        <authorList>
            <person name="Babu N.S."/>
            <person name="Beckwith C.J."/>
            <person name="Beseler K.G."/>
            <person name="Brison A."/>
            <person name="Carone J.V."/>
            <person name="Caskin T.P."/>
            <person name="Diamond M."/>
            <person name="Durham M.E."/>
            <person name="Foxe J.M."/>
            <person name="Go M."/>
            <person name="Henderson B.A."/>
            <person name="Jones I.B."/>
            <person name="McGettigan J.A."/>
            <person name="Micheletti S.J."/>
            <person name="Nasrallah M.E."/>
            <person name="Ortiz D."/>
            <person name="Piller C.R."/>
            <person name="Privatt S.R."/>
            <person name="Schneider S.L."/>
            <person name="Sharp S."/>
            <person name="Smith T.C."/>
            <person name="Stanton J.D."/>
            <person name="Ullery H.E."/>
            <person name="Wilson R.J."/>
            <person name="Serrano M.G."/>
            <person name="Buck G."/>
            <person name="Lee V."/>
            <person name="Wang Y."/>
            <person name="Carvalho R."/>
            <person name="Voegtly L."/>
            <person name="Shi R."/>
            <person name="Duckworth R."/>
            <person name="Johnson A."/>
            <person name="Loviza R."/>
            <person name="Walstead R."/>
            <person name="Shah Z."/>
            <person name="Kiflezghi M."/>
            <person name="Wade K."/>
            <person name="Ball S.L."/>
            <person name="Bradley K.W."/>
            <person name="Asai D.J."/>
            <person name="Bowman C.A."/>
            <person name="Russell D.A."/>
            <person name="Pope W.H."/>
            <person name="Jacobs-Sera D."/>
            <person name="Hendrix R.W."/>
            <person name="Hatfull G.F."/>
        </authorList>
    </citation>
    <scope>NUCLEOTIDE SEQUENCE [LARGE SCALE GENOMIC DNA]</scope>
</reference>
<reference evidence="3 4" key="3">
    <citation type="submission" date="2017-10" db="EMBL/GenBank/DDBJ databases">
        <title>Consistent, comparative and evidence-based genome annotation and re-annotation for the closely-related species, Cryptosporidium parvum, C. hominis and C. tyzzeri.</title>
        <authorList>
            <person name="Baptista R.P."/>
            <person name="Li Y."/>
            <person name="Sateriale A."/>
            <person name="Striepen B."/>
            <person name="Kissinger J.C."/>
        </authorList>
    </citation>
    <scope>NUCLEOTIDE SEQUENCE [LARGE SCALE GENOMIC DNA]</scope>
    <source>
        <strain evidence="3">30976</strain>
    </source>
</reference>
<dbReference type="Proteomes" id="UP001429100">
    <property type="component" value="Unassembled WGS sequence"/>
</dbReference>
<dbReference type="EMBL" id="LN877951">
    <property type="protein sequence ID" value="CUV06216.1"/>
    <property type="molecule type" value="Genomic_DNA"/>
</dbReference>
<dbReference type="VEuPathDB" id="CryptoDB:CHUDEA5_2270"/>
<name>A0A0S4TFI0_CRYHO</name>
<accession>A0A0S4TFI0</accession>